<comment type="caution">
    <text evidence="1">The sequence shown here is derived from an EMBL/GenBank/DDBJ whole genome shotgun (WGS) entry which is preliminary data.</text>
</comment>
<evidence type="ECO:0000313" key="2">
    <source>
        <dbReference type="Proteomes" id="UP000306628"/>
    </source>
</evidence>
<accession>A0A5S4FH96</accession>
<protein>
    <submittedName>
        <fullName evidence="1">Alpha/beta hydrolase</fullName>
    </submittedName>
</protein>
<dbReference type="OrthoDB" id="5704902at2"/>
<organism evidence="1 2">
    <name type="scientific">Nonomuraea zeae</name>
    <dbReference type="NCBI Taxonomy" id="1642303"/>
    <lineage>
        <taxon>Bacteria</taxon>
        <taxon>Bacillati</taxon>
        <taxon>Actinomycetota</taxon>
        <taxon>Actinomycetes</taxon>
        <taxon>Streptosporangiales</taxon>
        <taxon>Streptosporangiaceae</taxon>
        <taxon>Nonomuraea</taxon>
    </lineage>
</organism>
<dbReference type="SUPFAM" id="SSF53474">
    <property type="entry name" value="alpha/beta-Hydrolases"/>
    <property type="match status" value="1"/>
</dbReference>
<gene>
    <name evidence="1" type="ORF">ETD85_53290</name>
</gene>
<dbReference type="GO" id="GO:0016787">
    <property type="term" value="F:hydrolase activity"/>
    <property type="evidence" value="ECO:0007669"/>
    <property type="project" value="UniProtKB-KW"/>
</dbReference>
<keyword evidence="2" id="KW-1185">Reference proteome</keyword>
<evidence type="ECO:0000313" key="1">
    <source>
        <dbReference type="EMBL" id="TMR18717.1"/>
    </source>
</evidence>
<dbReference type="InterPro" id="IPR029058">
    <property type="entry name" value="AB_hydrolase_fold"/>
</dbReference>
<dbReference type="EMBL" id="VCKX01000337">
    <property type="protein sequence ID" value="TMR18717.1"/>
    <property type="molecule type" value="Genomic_DNA"/>
</dbReference>
<dbReference type="RefSeq" id="WP_138697508.1">
    <property type="nucleotide sequence ID" value="NZ_JBHSAZ010000043.1"/>
</dbReference>
<dbReference type="AlphaFoldDB" id="A0A5S4FH96"/>
<name>A0A5S4FH96_9ACTN</name>
<reference evidence="1 2" key="1">
    <citation type="submission" date="2019-05" db="EMBL/GenBank/DDBJ databases">
        <title>Draft genome sequence of Nonomuraea zeae DSM 100528.</title>
        <authorList>
            <person name="Saricaoglu S."/>
            <person name="Isik K."/>
        </authorList>
    </citation>
    <scope>NUCLEOTIDE SEQUENCE [LARGE SCALE GENOMIC DNA]</scope>
    <source>
        <strain evidence="1 2">DSM 100528</strain>
    </source>
</reference>
<dbReference type="Proteomes" id="UP000306628">
    <property type="component" value="Unassembled WGS sequence"/>
</dbReference>
<dbReference type="Gene3D" id="3.40.50.1820">
    <property type="entry name" value="alpha/beta hydrolase"/>
    <property type="match status" value="1"/>
</dbReference>
<keyword evidence="1" id="KW-0378">Hydrolase</keyword>
<dbReference type="Pfam" id="PF06500">
    <property type="entry name" value="FrsA-like"/>
    <property type="match status" value="1"/>
</dbReference>
<dbReference type="InterPro" id="IPR010520">
    <property type="entry name" value="FrsA-like"/>
</dbReference>
<sequence>MNDVDELKKFVVVHARGQRIPRYRELLDRISHDGEGPGSWTGEWCRAAAELEERGRHLDACRHYAMARFPFADGPARQAAIAAGVTALDHWRFSAGLDIHRLDLPIGDGRVRCWASGLSAAEPRPLLLIMGGIVTVKEQWAPLLAQIDRLGMAGIVTELPGVGENTLRYDAGSHRMLSQLLDAVSDVADVSQTYAMNLSFSGHLALRCALEDRRIRGVITTGAPISEFFTDRDWHARLPRVTTDTLAHLTWTDPADLAESMRDWALTADQLAALDIPVCYVASSQDEIIPAGDPALLARHVRDLRLIEHDDVHGSPGHVVETRLWTVLSLFRIRRISNLQSATFGLLWRAAKARRALTGSRA</sequence>
<proteinExistence type="predicted"/>